<dbReference type="InterPro" id="IPR006176">
    <property type="entry name" value="3-OHacyl-CoA_DH_NAD-bd"/>
</dbReference>
<dbReference type="GO" id="GO:0016853">
    <property type="term" value="F:isomerase activity"/>
    <property type="evidence" value="ECO:0007669"/>
    <property type="project" value="UniProtKB-KW"/>
</dbReference>
<dbReference type="SUPFAM" id="SSF48179">
    <property type="entry name" value="6-phosphogluconate dehydrogenase C-terminal domain-like"/>
    <property type="match status" value="2"/>
</dbReference>
<comment type="pathway">
    <text evidence="2">Lipid metabolism; fatty acid beta-oxidation.</text>
</comment>
<keyword evidence="15" id="KW-1185">Reference proteome</keyword>
<keyword evidence="8" id="KW-0576">Peroxisome</keyword>
<keyword evidence="10" id="KW-0456">Lyase</keyword>
<dbReference type="Gene3D" id="3.90.226.10">
    <property type="entry name" value="2-enoyl-CoA Hydratase, Chain A, domain 1"/>
    <property type="match status" value="1"/>
</dbReference>
<evidence type="ECO:0000256" key="5">
    <source>
        <dbReference type="ARBA" id="ARBA00023002"/>
    </source>
</evidence>
<dbReference type="GO" id="GO:0004300">
    <property type="term" value="F:enoyl-CoA hydratase activity"/>
    <property type="evidence" value="ECO:0007669"/>
    <property type="project" value="UniProtKB-ARBA"/>
</dbReference>
<dbReference type="Gene3D" id="1.10.1040.50">
    <property type="match status" value="1"/>
</dbReference>
<dbReference type="STRING" id="2880.D7G579"/>
<feature type="domain" description="3-hydroxyacyl-CoA dehydrogenase C-terminal" evidence="12">
    <location>
        <begin position="484"/>
        <end position="581"/>
    </location>
</feature>
<evidence type="ECO:0000256" key="10">
    <source>
        <dbReference type="ARBA" id="ARBA00023239"/>
    </source>
</evidence>
<dbReference type="eggNOG" id="KOG1683">
    <property type="taxonomic scope" value="Eukaryota"/>
</dbReference>
<accession>D7G579</accession>
<dbReference type="PANTHER" id="PTHR23309">
    <property type="entry name" value="3-HYDROXYACYL-COA DEHYROGENASE"/>
    <property type="match status" value="1"/>
</dbReference>
<feature type="domain" description="3-hydroxyacyl-CoA dehydrogenase C-terminal" evidence="12">
    <location>
        <begin position="617"/>
        <end position="704"/>
    </location>
</feature>
<evidence type="ECO:0000259" key="12">
    <source>
        <dbReference type="Pfam" id="PF00725"/>
    </source>
</evidence>
<evidence type="ECO:0000256" key="3">
    <source>
        <dbReference type="ARBA" id="ARBA00011245"/>
    </source>
</evidence>
<dbReference type="FunFam" id="3.40.50.720:FF:000009">
    <property type="entry name" value="Fatty oxidation complex, alpha subunit"/>
    <property type="match status" value="1"/>
</dbReference>
<name>D7G579_ECTSI</name>
<dbReference type="Pfam" id="PF00378">
    <property type="entry name" value="ECH_1"/>
    <property type="match status" value="1"/>
</dbReference>
<evidence type="ECO:0000256" key="2">
    <source>
        <dbReference type="ARBA" id="ARBA00005005"/>
    </source>
</evidence>
<comment type="subunit">
    <text evidence="3">Monomer.</text>
</comment>
<evidence type="ECO:0000313" key="14">
    <source>
        <dbReference type="EMBL" id="CBJ27233.1"/>
    </source>
</evidence>
<dbReference type="FunFam" id="1.10.1040.50:FF:000006">
    <property type="entry name" value="Peroxisomal bifunctional enzyme"/>
    <property type="match status" value="1"/>
</dbReference>
<dbReference type="Pfam" id="PF02737">
    <property type="entry name" value="3HCDH_N"/>
    <property type="match status" value="1"/>
</dbReference>
<evidence type="ECO:0000256" key="9">
    <source>
        <dbReference type="ARBA" id="ARBA00023235"/>
    </source>
</evidence>
<dbReference type="AlphaFoldDB" id="D7G579"/>
<proteinExistence type="predicted"/>
<dbReference type="InterPro" id="IPR001753">
    <property type="entry name" value="Enoyl-CoA_hydra/iso"/>
</dbReference>
<keyword evidence="5" id="KW-0560">Oxidoreductase</keyword>
<dbReference type="EMBL" id="FN649742">
    <property type="protein sequence ID" value="CBJ27233.1"/>
    <property type="molecule type" value="Genomic_DNA"/>
</dbReference>
<dbReference type="SUPFAM" id="SSF52096">
    <property type="entry name" value="ClpP/crotonase"/>
    <property type="match status" value="1"/>
</dbReference>
<dbReference type="InterPro" id="IPR036291">
    <property type="entry name" value="NAD(P)-bd_dom_sf"/>
</dbReference>
<dbReference type="EMBL" id="FN648852">
    <property type="protein sequence ID" value="CBJ27233.1"/>
    <property type="molecule type" value="Genomic_DNA"/>
</dbReference>
<dbReference type="Proteomes" id="UP000002630">
    <property type="component" value="Linkage Group LG17"/>
</dbReference>
<dbReference type="Gene3D" id="3.40.50.720">
    <property type="entry name" value="NAD(P)-binding Rossmann-like Domain"/>
    <property type="match status" value="1"/>
</dbReference>
<comment type="subcellular location">
    <subcellularLocation>
        <location evidence="1">Peroxisome</location>
    </subcellularLocation>
</comment>
<organism evidence="14 15">
    <name type="scientific">Ectocarpus siliculosus</name>
    <name type="common">Brown alga</name>
    <name type="synonym">Conferva siliculosa</name>
    <dbReference type="NCBI Taxonomy" id="2880"/>
    <lineage>
        <taxon>Eukaryota</taxon>
        <taxon>Sar</taxon>
        <taxon>Stramenopiles</taxon>
        <taxon>Ochrophyta</taxon>
        <taxon>PX clade</taxon>
        <taxon>Phaeophyceae</taxon>
        <taxon>Ectocarpales</taxon>
        <taxon>Ectocarpaceae</taxon>
        <taxon>Ectocarpus</taxon>
    </lineage>
</organism>
<dbReference type="GO" id="GO:0003857">
    <property type="term" value="F:(3S)-3-hydroxyacyl-CoA dehydrogenase (NAD+) activity"/>
    <property type="evidence" value="ECO:0007669"/>
    <property type="project" value="TreeGrafter"/>
</dbReference>
<dbReference type="GO" id="GO:0006635">
    <property type="term" value="P:fatty acid beta-oxidation"/>
    <property type="evidence" value="ECO:0007669"/>
    <property type="project" value="UniProtKB-UniPathway"/>
</dbReference>
<dbReference type="Pfam" id="PF00725">
    <property type="entry name" value="3HCDH"/>
    <property type="match status" value="2"/>
</dbReference>
<dbReference type="UniPathway" id="UPA00659"/>
<dbReference type="GO" id="GO:0005777">
    <property type="term" value="C:peroxisome"/>
    <property type="evidence" value="ECO:0007669"/>
    <property type="project" value="UniProtKB-SubCell"/>
</dbReference>
<dbReference type="InterPro" id="IPR008927">
    <property type="entry name" value="6-PGluconate_DH-like_C_sf"/>
</dbReference>
<dbReference type="OrthoDB" id="2018133at2759"/>
<feature type="domain" description="3-hydroxyacyl-CoA dehydrogenase NAD binding" evidence="13">
    <location>
        <begin position="304"/>
        <end position="481"/>
    </location>
</feature>
<reference evidence="14 15" key="1">
    <citation type="journal article" date="2010" name="Nature">
        <title>The Ectocarpus genome and the independent evolution of multicellularity in brown algae.</title>
        <authorList>
            <person name="Cock J.M."/>
            <person name="Sterck L."/>
            <person name="Rouze P."/>
            <person name="Scornet D."/>
            <person name="Allen A.E."/>
            <person name="Amoutzias G."/>
            <person name="Anthouard V."/>
            <person name="Artiguenave F."/>
            <person name="Aury J.M."/>
            <person name="Badger J.H."/>
            <person name="Beszteri B."/>
            <person name="Billiau K."/>
            <person name="Bonnet E."/>
            <person name="Bothwell J.H."/>
            <person name="Bowler C."/>
            <person name="Boyen C."/>
            <person name="Brownlee C."/>
            <person name="Carrano C.J."/>
            <person name="Charrier B."/>
            <person name="Cho G.Y."/>
            <person name="Coelho S.M."/>
            <person name="Collen J."/>
            <person name="Corre E."/>
            <person name="Da Silva C."/>
            <person name="Delage L."/>
            <person name="Delaroque N."/>
            <person name="Dittami S.M."/>
            <person name="Doulbeau S."/>
            <person name="Elias M."/>
            <person name="Farnham G."/>
            <person name="Gachon C.M."/>
            <person name="Gschloessl B."/>
            <person name="Heesch S."/>
            <person name="Jabbari K."/>
            <person name="Jubin C."/>
            <person name="Kawai H."/>
            <person name="Kimura K."/>
            <person name="Kloareg B."/>
            <person name="Kupper F.C."/>
            <person name="Lang D."/>
            <person name="Le Bail A."/>
            <person name="Leblanc C."/>
            <person name="Lerouge P."/>
            <person name="Lohr M."/>
            <person name="Lopez P.J."/>
            <person name="Martens C."/>
            <person name="Maumus F."/>
            <person name="Michel G."/>
            <person name="Miranda-Saavedra D."/>
            <person name="Morales J."/>
            <person name="Moreau H."/>
            <person name="Motomura T."/>
            <person name="Nagasato C."/>
            <person name="Napoli C.A."/>
            <person name="Nelson D.R."/>
            <person name="Nyvall-Collen P."/>
            <person name="Peters A.F."/>
            <person name="Pommier C."/>
            <person name="Potin P."/>
            <person name="Poulain J."/>
            <person name="Quesneville H."/>
            <person name="Read B."/>
            <person name="Rensing S.A."/>
            <person name="Ritter A."/>
            <person name="Rousvoal S."/>
            <person name="Samanta M."/>
            <person name="Samson G."/>
            <person name="Schroeder D.C."/>
            <person name="Segurens B."/>
            <person name="Strittmatter M."/>
            <person name="Tonon T."/>
            <person name="Tregear J.W."/>
            <person name="Valentin K."/>
            <person name="von Dassow P."/>
            <person name="Yamagishi T."/>
            <person name="Van de Peer Y."/>
            <person name="Wincker P."/>
        </authorList>
    </citation>
    <scope>NUCLEOTIDE SEQUENCE [LARGE SCALE GENOMIC DNA]</scope>
    <source>
        <strain evidence="15">Ec32 / CCAP1310/4</strain>
    </source>
</reference>
<evidence type="ECO:0000256" key="11">
    <source>
        <dbReference type="ARBA" id="ARBA00023268"/>
    </source>
</evidence>
<keyword evidence="6" id="KW-0520">NAD</keyword>
<dbReference type="SUPFAM" id="SSF51735">
    <property type="entry name" value="NAD(P)-binding Rossmann-fold domains"/>
    <property type="match status" value="1"/>
</dbReference>
<evidence type="ECO:0000256" key="8">
    <source>
        <dbReference type="ARBA" id="ARBA00023140"/>
    </source>
</evidence>
<dbReference type="PANTHER" id="PTHR23309:SF49">
    <property type="entry name" value="PEROXISOMAL BIFUNCTIONAL ENZYME"/>
    <property type="match status" value="1"/>
</dbReference>
<dbReference type="InterPro" id="IPR029045">
    <property type="entry name" value="ClpP/crotonase-like_dom_sf"/>
</dbReference>
<evidence type="ECO:0000256" key="4">
    <source>
        <dbReference type="ARBA" id="ARBA00022832"/>
    </source>
</evidence>
<dbReference type="InParanoid" id="D7G579"/>
<keyword evidence="4" id="KW-0276">Fatty acid metabolism</keyword>
<dbReference type="CDD" id="cd06558">
    <property type="entry name" value="crotonase-like"/>
    <property type="match status" value="1"/>
</dbReference>
<keyword evidence="9" id="KW-0413">Isomerase</keyword>
<gene>
    <name evidence="14" type="ORF">Esi_0063_0042</name>
</gene>
<keyword evidence="7" id="KW-0443">Lipid metabolism</keyword>
<protein>
    <submittedName>
        <fullName evidence="14">Enoyl-Coenzyme A hydratase/3-hydroxyacyl Coenzyme A dehydrogenase</fullName>
    </submittedName>
</protein>
<evidence type="ECO:0000256" key="1">
    <source>
        <dbReference type="ARBA" id="ARBA00004275"/>
    </source>
</evidence>
<sequence>MADYSTVRRNVGVIRLRKPPLNPLSHDVRAGILEGLKLAQDDEAVSLIVITGGDKAFSAGADIKEMASAHAVRREPDLLTVVGAIEACTVPVVAAIGGVALGGGCEVALACHLRVASPKASLGLPEVLIGLLPGAGGTQRLPRLVKAEMALSMITTGKMIPAAKALEAGLVDHVVGASAPDLVEAAVSFARRRLPQVAGGLDALRTGGRLLKDPVPVVLAVCDAAAAKIGPPVRGAEPRWSCVEALRAAAAGDGLATGMAREGALFSTLIQSQQSRARRHLFLAERAAFRIPRTPAAPPKVQSVGVIGAGTMGAGIAIAFLFAGFKVTLVDAKQENLDKGLAYLQRGVLSAARRGKISKKTAEATKALLNPALSIDATKDCDMTAVFENMGLKKRTLRSSSTRCVSHPPSSCSNTSTLDIAPDCKGNHTEPSSVMGMHFFSPAHMMPLVECVRGADASPLTIAVVMGATKRLKKVGVLVGNCDGFVGNRMLKWYTAETEFMLEEGASPVEVDRAVKAFGMGMGPLEMSDVAGNDISYLIKKERGLLDPAKRNPHERYCSLGDKLVEVGRYGQKTGKGWYDYEKGSRKPLPSPEVAALIEAHRKETGSRPRKISPEEIVERCFYALINEGFRCLEEGIAEHPDDIDVVWVYGYAWPGWRGGPMFWADEVGARTLVRQMAKYQELLPNVSHWQPSPLLLRLAETGQTVSAYYANKAINSRL</sequence>
<evidence type="ECO:0000256" key="7">
    <source>
        <dbReference type="ARBA" id="ARBA00023098"/>
    </source>
</evidence>
<keyword evidence="11" id="KW-0511">Multifunctional enzyme</keyword>
<dbReference type="GO" id="GO:0070403">
    <property type="term" value="F:NAD+ binding"/>
    <property type="evidence" value="ECO:0007669"/>
    <property type="project" value="InterPro"/>
</dbReference>
<evidence type="ECO:0000259" key="13">
    <source>
        <dbReference type="Pfam" id="PF02737"/>
    </source>
</evidence>
<dbReference type="InterPro" id="IPR006108">
    <property type="entry name" value="3HC_DH_C"/>
</dbReference>
<dbReference type="OMA" id="YNGAAMG"/>
<evidence type="ECO:0000256" key="6">
    <source>
        <dbReference type="ARBA" id="ARBA00023027"/>
    </source>
</evidence>
<evidence type="ECO:0000313" key="15">
    <source>
        <dbReference type="Proteomes" id="UP000002630"/>
    </source>
</evidence>